<comment type="subcellular location">
    <subcellularLocation>
        <location evidence="1">Membrane</location>
        <topology evidence="1">Multi-pass membrane protein</topology>
    </subcellularLocation>
</comment>
<evidence type="ECO:0000256" key="6">
    <source>
        <dbReference type="ARBA" id="ARBA00023065"/>
    </source>
</evidence>
<dbReference type="RefSeq" id="WP_245883306.1">
    <property type="nucleotide sequence ID" value="NZ_CP025066.1"/>
</dbReference>
<evidence type="ECO:0000256" key="10">
    <source>
        <dbReference type="RuleBase" id="RU361189"/>
    </source>
</evidence>
<feature type="transmembrane region" description="Helical" evidence="10">
    <location>
        <begin position="497"/>
        <end position="514"/>
    </location>
</feature>
<evidence type="ECO:0000256" key="9">
    <source>
        <dbReference type="ARBA" id="ARBA00068671"/>
    </source>
</evidence>
<dbReference type="AlphaFoldDB" id="A0A343TF15"/>
<evidence type="ECO:0000256" key="7">
    <source>
        <dbReference type="ARBA" id="ARBA00023136"/>
    </source>
</evidence>
<dbReference type="PANTHER" id="PTHR11629">
    <property type="entry name" value="VACUOLAR PROTON ATPASES"/>
    <property type="match status" value="1"/>
</dbReference>
<dbReference type="GO" id="GO:0033179">
    <property type="term" value="C:proton-transporting V-type ATPase, V0 domain"/>
    <property type="evidence" value="ECO:0007669"/>
    <property type="project" value="InterPro"/>
</dbReference>
<dbReference type="GO" id="GO:0051117">
    <property type="term" value="F:ATPase binding"/>
    <property type="evidence" value="ECO:0007669"/>
    <property type="project" value="TreeGrafter"/>
</dbReference>
<dbReference type="Gene3D" id="1.20.1460.20">
    <property type="match status" value="1"/>
</dbReference>
<keyword evidence="7 10" id="KW-0472">Membrane</keyword>
<protein>
    <recommendedName>
        <fullName evidence="9 10">A-type ATP synthase subunit I</fullName>
    </recommendedName>
</protein>
<accession>A0A343TF15</accession>
<feature type="transmembrane region" description="Helical" evidence="10">
    <location>
        <begin position="451"/>
        <end position="476"/>
    </location>
</feature>
<feature type="transmembrane region" description="Helical" evidence="10">
    <location>
        <begin position="636"/>
        <end position="658"/>
    </location>
</feature>
<evidence type="ECO:0000256" key="12">
    <source>
        <dbReference type="SAM" id="MobiDB-lite"/>
    </source>
</evidence>
<feature type="coiled-coil region" evidence="11">
    <location>
        <begin position="215"/>
        <end position="249"/>
    </location>
</feature>
<name>A0A343TF15_9EURY</name>
<dbReference type="EMBL" id="CP025066">
    <property type="protein sequence ID" value="AUX07687.1"/>
    <property type="molecule type" value="Genomic_DNA"/>
</dbReference>
<dbReference type="PANTHER" id="PTHR11629:SF63">
    <property type="entry name" value="V-TYPE PROTON ATPASE SUBUNIT A"/>
    <property type="match status" value="1"/>
</dbReference>
<keyword evidence="6 10" id="KW-0406">Ion transport</keyword>
<feature type="region of interest" description="Disordered" evidence="12">
    <location>
        <begin position="314"/>
        <end position="342"/>
    </location>
</feature>
<feature type="transmembrane region" description="Helical" evidence="10">
    <location>
        <begin position="539"/>
        <end position="558"/>
    </location>
</feature>
<feature type="coiled-coil region" evidence="11">
    <location>
        <begin position="85"/>
        <end position="119"/>
    </location>
</feature>
<proteinExistence type="inferred from homology"/>
<dbReference type="Pfam" id="PF01496">
    <property type="entry name" value="V_ATPase_I"/>
    <property type="match status" value="1"/>
</dbReference>
<comment type="function">
    <text evidence="8">Component of the A-type ATP synthase that produces ATP from ADP in the presence of a proton gradient across the membrane.</text>
</comment>
<evidence type="ECO:0000256" key="8">
    <source>
        <dbReference type="ARBA" id="ARBA00059506"/>
    </source>
</evidence>
<keyword evidence="14" id="KW-1185">Reference proteome</keyword>
<feature type="transmembrane region" description="Helical" evidence="10">
    <location>
        <begin position="579"/>
        <end position="602"/>
    </location>
</feature>
<dbReference type="Gene3D" id="3.30.70.2750">
    <property type="match status" value="1"/>
</dbReference>
<dbReference type="KEGG" id="hdf:AArcSl_0029"/>
<dbReference type="InterPro" id="IPR002490">
    <property type="entry name" value="V-ATPase_116kDa_su"/>
</dbReference>
<dbReference type="GO" id="GO:0016471">
    <property type="term" value="C:vacuolar proton-transporting V-type ATPase complex"/>
    <property type="evidence" value="ECO:0007669"/>
    <property type="project" value="TreeGrafter"/>
</dbReference>
<evidence type="ECO:0000256" key="5">
    <source>
        <dbReference type="ARBA" id="ARBA00022989"/>
    </source>
</evidence>
<keyword evidence="3 10" id="KW-0813">Transport</keyword>
<keyword evidence="4 10" id="KW-0812">Transmembrane</keyword>
<keyword evidence="5 10" id="KW-1133">Transmembrane helix</keyword>
<evidence type="ECO:0000256" key="2">
    <source>
        <dbReference type="ARBA" id="ARBA00009904"/>
    </source>
</evidence>
<sequence>MLRPERMSKVSVTGSKRVMDDVIEAVHDLNLLHISEYDGSWDGFSPGDPMEGAEETSEKLVTVRALESILDLDPEDAGARRVLSDDDIEAELEEVRERVNELDDRREELKDELREIDEKIDSMEPYADLGIDLDLLSGYDTLAVAVGLGKAKDAEAALEEAESIGPFELFSGDRTVAVFARPTSGSEDPIADALVGVDFQPLDVPTAEGSPEDYVRELRSRRRQVDSKLDNVESELEVVKREAADFLLAAEEELSIDAQKRDAPLSFATTANAFVAEGWIPTERYEELEDAIQDAVGDHAEVEEIERAEFAPDGDHHSEAVGEAATDGGYETTDEKPPVVQDNPRVAAPFETLVNAVSRPKYSEFDPSLLVFLTFPLMFGFMISDIGYGVLYVAIGYYFWSKYDTTGMKNVGAVAMWAGAFTIFFGFPFGGDVFGHHLLDTEMAKGVAPGYTSWAQAWLVVTVLFGVLHLNIGYVLSFVSTIQHHDFKHAMYEAGSWLLLLNGLWVWVFSAHYYEAKPEILFAAFETTLGIQTQGLPEIVGLAGLVAVAVGAVLLAVGEPQELPEVLSPLVNAVSYTRMTAVLLAKGGMAVAANLLAFGAYIEDGSFVFMFTPSNLADARAAGQDIVFAGLTTQGAVGVVAGILVAILGHIVVLMLGITAAGIQGIRLEYVEFFNKFYEGGGRKYDPFGYVRRFTRG</sequence>
<evidence type="ECO:0000256" key="4">
    <source>
        <dbReference type="ARBA" id="ARBA00022692"/>
    </source>
</evidence>
<gene>
    <name evidence="13" type="primary">atpI</name>
    <name evidence="13" type="ORF">AArcSl_0029</name>
</gene>
<evidence type="ECO:0000256" key="1">
    <source>
        <dbReference type="ARBA" id="ARBA00004141"/>
    </source>
</evidence>
<keyword evidence="11" id="KW-0175">Coiled coil</keyword>
<evidence type="ECO:0000256" key="3">
    <source>
        <dbReference type="ARBA" id="ARBA00022448"/>
    </source>
</evidence>
<reference evidence="14" key="1">
    <citation type="submission" date="2017-11" db="EMBL/GenBank/DDBJ databases">
        <title>Phenotypic and genomic properties of facultatively anaerobic sulfur-reducing natronoarchaea from hypersaline soda lakes.</title>
        <authorList>
            <person name="Sorokin D.Y."/>
            <person name="Kublanov I.V."/>
            <person name="Roman P."/>
            <person name="Sinninghe Damste J.S."/>
            <person name="Golyshin P.N."/>
            <person name="Rojo D."/>
            <person name="Ciordia S."/>
            <person name="Mena M.D.C."/>
            <person name="Ferrer M."/>
            <person name="Messina E."/>
            <person name="Smedile F."/>
            <person name="La Spada G."/>
            <person name="La Cono V."/>
            <person name="Yakimov M.M."/>
        </authorList>
    </citation>
    <scope>NUCLEOTIDE SEQUENCE [LARGE SCALE GENOMIC DNA]</scope>
    <source>
        <strain evidence="14">AArc-Sl</strain>
    </source>
</reference>
<evidence type="ECO:0000256" key="11">
    <source>
        <dbReference type="SAM" id="Coils"/>
    </source>
</evidence>
<dbReference type="Gene3D" id="3.30.70.2170">
    <property type="match status" value="1"/>
</dbReference>
<evidence type="ECO:0000313" key="14">
    <source>
        <dbReference type="Proteomes" id="UP000263012"/>
    </source>
</evidence>
<dbReference type="GO" id="GO:0007035">
    <property type="term" value="P:vacuolar acidification"/>
    <property type="evidence" value="ECO:0007669"/>
    <property type="project" value="TreeGrafter"/>
</dbReference>
<dbReference type="GeneID" id="37876366"/>
<feature type="transmembrane region" description="Helical" evidence="10">
    <location>
        <begin position="411"/>
        <end position="431"/>
    </location>
</feature>
<feature type="transmembrane region" description="Helical" evidence="10">
    <location>
        <begin position="369"/>
        <end position="399"/>
    </location>
</feature>
<dbReference type="Proteomes" id="UP000263012">
    <property type="component" value="Chromosome"/>
</dbReference>
<evidence type="ECO:0000313" key="13">
    <source>
        <dbReference type="EMBL" id="AUX07687.1"/>
    </source>
</evidence>
<dbReference type="GO" id="GO:0046961">
    <property type="term" value="F:proton-transporting ATPase activity, rotational mechanism"/>
    <property type="evidence" value="ECO:0007669"/>
    <property type="project" value="InterPro"/>
</dbReference>
<comment type="similarity">
    <text evidence="2 10">Belongs to the V-ATPase 116 kDa subunit family.</text>
</comment>
<organism evidence="13 14">
    <name type="scientific">Halalkaliarchaeum desulfuricum</name>
    <dbReference type="NCBI Taxonomy" id="2055893"/>
    <lineage>
        <taxon>Archaea</taxon>
        <taxon>Methanobacteriati</taxon>
        <taxon>Methanobacteriota</taxon>
        <taxon>Stenosarchaea group</taxon>
        <taxon>Halobacteria</taxon>
        <taxon>Halobacteriales</taxon>
        <taxon>Haloferacaceae</taxon>
        <taxon>Halalkaliarchaeum</taxon>
    </lineage>
</organism>